<dbReference type="PANTHER" id="PTHR45947">
    <property type="entry name" value="SULFOQUINOVOSYL TRANSFERASE SQD2"/>
    <property type="match status" value="1"/>
</dbReference>
<dbReference type="InterPro" id="IPR028098">
    <property type="entry name" value="Glyco_trans_4-like_N"/>
</dbReference>
<dbReference type="GO" id="GO:1901137">
    <property type="term" value="P:carbohydrate derivative biosynthetic process"/>
    <property type="evidence" value="ECO:0007669"/>
    <property type="project" value="UniProtKB-ARBA"/>
</dbReference>
<evidence type="ECO:0000313" key="4">
    <source>
        <dbReference type="EMBL" id="SDM29052.1"/>
    </source>
</evidence>
<dbReference type="RefSeq" id="WP_091217494.1">
    <property type="nucleotide sequence ID" value="NZ_FNHE01000004.1"/>
</dbReference>
<dbReference type="STRING" id="1137991.SAMN05660642_02158"/>
<keyword evidence="5" id="KW-1185">Reference proteome</keyword>
<sequence>MRVLLVGNHWTEGPGGAETVLVLTADLLRAAGHEVVPFAVAEERTLPTPVRSSLPGAAGAGARTRFGEAWAGVWSPAAYRALARVVDEVRPDVAHVHHVFERLTLSVLDALQRRGVPTVMTLHDYKPVCPNFRLFTEGAPCTRCLSGGSWQVVRHRCLEGSRWRSVAAAVDSYAARARGVYDRVDRFVAPSGFLRDRVVEGGLPADRVEVLPNPVVAAPSPRTAPADPPAVLYASRLVAEKGVDTLLDAAARLPAGVRVRLAGSGRLERAVRARVAAEELPVDVLGPLAPDRVAAELRAAAVAVLPALWWENCPMAVLEAAAHGVPVVASAVGGVPELVDDGTTGLLVPPGDADALSGALTRLLSDPAGAGRLGRAGWARVRSRHDPTAHVAALQEVYRRVAR</sequence>
<accession>A0A1G9S0V1</accession>
<reference evidence="5" key="1">
    <citation type="submission" date="2016-10" db="EMBL/GenBank/DDBJ databases">
        <authorList>
            <person name="Varghese N."/>
            <person name="Submissions S."/>
        </authorList>
    </citation>
    <scope>NUCLEOTIDE SEQUENCE [LARGE SCALE GENOMIC DNA]</scope>
    <source>
        <strain evidence="5">DSM 45419</strain>
    </source>
</reference>
<evidence type="ECO:0000313" key="5">
    <source>
        <dbReference type="Proteomes" id="UP000198680"/>
    </source>
</evidence>
<dbReference type="AlphaFoldDB" id="A0A1G9S0V1"/>
<keyword evidence="2 4" id="KW-0808">Transferase</keyword>
<feature type="domain" description="Glycosyltransferase subfamily 4-like N-terminal" evidence="3">
    <location>
        <begin position="14"/>
        <end position="215"/>
    </location>
</feature>
<dbReference type="InterPro" id="IPR050194">
    <property type="entry name" value="Glycosyltransferase_grp1"/>
</dbReference>
<evidence type="ECO:0000259" key="3">
    <source>
        <dbReference type="Pfam" id="PF13439"/>
    </source>
</evidence>
<evidence type="ECO:0000256" key="2">
    <source>
        <dbReference type="ARBA" id="ARBA00022679"/>
    </source>
</evidence>
<dbReference type="GO" id="GO:0016757">
    <property type="term" value="F:glycosyltransferase activity"/>
    <property type="evidence" value="ECO:0007669"/>
    <property type="project" value="UniProtKB-KW"/>
</dbReference>
<evidence type="ECO:0000256" key="1">
    <source>
        <dbReference type="ARBA" id="ARBA00022676"/>
    </source>
</evidence>
<dbReference type="Pfam" id="PF13439">
    <property type="entry name" value="Glyco_transf_4"/>
    <property type="match status" value="1"/>
</dbReference>
<organism evidence="4 5">
    <name type="scientific">Geodermatophilus siccatus</name>
    <dbReference type="NCBI Taxonomy" id="1137991"/>
    <lineage>
        <taxon>Bacteria</taxon>
        <taxon>Bacillati</taxon>
        <taxon>Actinomycetota</taxon>
        <taxon>Actinomycetes</taxon>
        <taxon>Geodermatophilales</taxon>
        <taxon>Geodermatophilaceae</taxon>
        <taxon>Geodermatophilus</taxon>
    </lineage>
</organism>
<name>A0A1G9S0V1_9ACTN</name>
<dbReference type="EMBL" id="FNHE01000004">
    <property type="protein sequence ID" value="SDM29052.1"/>
    <property type="molecule type" value="Genomic_DNA"/>
</dbReference>
<dbReference type="SUPFAM" id="SSF53756">
    <property type="entry name" value="UDP-Glycosyltransferase/glycogen phosphorylase"/>
    <property type="match status" value="1"/>
</dbReference>
<dbReference type="Pfam" id="PF13692">
    <property type="entry name" value="Glyco_trans_1_4"/>
    <property type="match status" value="1"/>
</dbReference>
<dbReference type="PANTHER" id="PTHR45947:SF13">
    <property type="entry name" value="TRANSFERASE"/>
    <property type="match status" value="1"/>
</dbReference>
<dbReference type="OrthoDB" id="9787111at2"/>
<dbReference type="Proteomes" id="UP000198680">
    <property type="component" value="Unassembled WGS sequence"/>
</dbReference>
<dbReference type="Gene3D" id="3.40.50.2000">
    <property type="entry name" value="Glycogen Phosphorylase B"/>
    <property type="match status" value="2"/>
</dbReference>
<keyword evidence="1" id="KW-0328">Glycosyltransferase</keyword>
<proteinExistence type="predicted"/>
<gene>
    <name evidence="4" type="ORF">SAMN05660642_02158</name>
</gene>
<protein>
    <submittedName>
        <fullName evidence="4">Glycosyltransferase involved in cell wall bisynthesis</fullName>
    </submittedName>
</protein>